<organism evidence="1 2">
    <name type="scientific">Streptococcus bovimastitidis</name>
    <dbReference type="NCBI Taxonomy" id="1856638"/>
    <lineage>
        <taxon>Bacteria</taxon>
        <taxon>Bacillati</taxon>
        <taxon>Bacillota</taxon>
        <taxon>Bacilli</taxon>
        <taxon>Lactobacillales</taxon>
        <taxon>Streptococcaceae</taxon>
        <taxon>Streptococcus</taxon>
    </lineage>
</organism>
<dbReference type="EMBL" id="LZDD01000002">
    <property type="protein sequence ID" value="OJF71686.1"/>
    <property type="molecule type" value="Genomic_DNA"/>
</dbReference>
<evidence type="ECO:0000313" key="1">
    <source>
        <dbReference type="EMBL" id="OJF71686.1"/>
    </source>
</evidence>
<name>A0A1L8MLT2_9STRE</name>
<evidence type="ECO:0008006" key="3">
    <source>
        <dbReference type="Google" id="ProtNLM"/>
    </source>
</evidence>
<reference evidence="2" key="1">
    <citation type="submission" date="2016-06" db="EMBL/GenBank/DDBJ databases">
        <authorList>
            <person name="de Vries S.P.W."/>
            <person name="Hadjirin N.F."/>
            <person name="Lay E.M."/>
            <person name="Zadoks R.N."/>
            <person name="Peacock S.J."/>
            <person name="Parkhill J."/>
            <person name="Grant A.J."/>
            <person name="Mcdougall S."/>
            <person name="Holmes M.A."/>
        </authorList>
    </citation>
    <scope>NUCLEOTIDE SEQUENCE [LARGE SCALE GENOMIC DNA]</scope>
    <source>
        <strain evidence="2">NZ1587</strain>
    </source>
</reference>
<dbReference type="AlphaFoldDB" id="A0A1L8MLT2"/>
<gene>
    <name evidence="1" type="ORF">A9Q68_06780</name>
</gene>
<dbReference type="SUPFAM" id="SSF109797">
    <property type="entry name" value="Bacteriocin immunity protein-like"/>
    <property type="match status" value="1"/>
</dbReference>
<dbReference type="OrthoDB" id="2222504at2"/>
<protein>
    <recommendedName>
        <fullName evidence="3">Bacteriocin immunity protein</fullName>
    </recommendedName>
</protein>
<proteinExistence type="predicted"/>
<sequence length="93" mass="10740">MKQEKITPVLSLLTATQKTHLYQSNKQFKQVISEAIDSLNMGDDPDIAMVRLAPFLDQYLISNPCQELIDLQLYLLKDTNKYRGIINLTGWFH</sequence>
<dbReference type="Proteomes" id="UP000182015">
    <property type="component" value="Unassembled WGS sequence"/>
</dbReference>
<keyword evidence="2" id="KW-1185">Reference proteome</keyword>
<dbReference type="RefSeq" id="WP_071793942.1">
    <property type="nucleotide sequence ID" value="NZ_LZDD01000002.1"/>
</dbReference>
<accession>A0A1L8MLT2</accession>
<evidence type="ECO:0000313" key="2">
    <source>
        <dbReference type="Proteomes" id="UP000182015"/>
    </source>
</evidence>
<comment type="caution">
    <text evidence="1">The sequence shown here is derived from an EMBL/GenBank/DDBJ whole genome shotgun (WGS) entry which is preliminary data.</text>
</comment>